<sequence>MKKVGIIIMAIGLAITLITGFSYVTREKVVDLGEIQVSKNKNHNVAWSPIAGIVVMVVGGGIFLFGLKKQ</sequence>
<protein>
    <submittedName>
        <fullName evidence="1">Uncharacterized protein</fullName>
    </submittedName>
</protein>
<dbReference type="OrthoDB" id="1123447at2"/>
<name>A0A1G6PV44_9BACT</name>
<accession>A0A1G6PV44</accession>
<dbReference type="AlphaFoldDB" id="A0A1G6PV44"/>
<evidence type="ECO:0000313" key="1">
    <source>
        <dbReference type="EMBL" id="SDC83396.1"/>
    </source>
</evidence>
<dbReference type="EMBL" id="FMYP01000055">
    <property type="protein sequence ID" value="SDC83396.1"/>
    <property type="molecule type" value="Genomic_DNA"/>
</dbReference>
<gene>
    <name evidence="1" type="ORF">SAMN05216323_10551</name>
</gene>
<evidence type="ECO:0000313" key="2">
    <source>
        <dbReference type="Proteomes" id="UP000199452"/>
    </source>
</evidence>
<organism evidence="1 2">
    <name type="scientific">Williamwhitmania taraxaci</name>
    <dbReference type="NCBI Taxonomy" id="1640674"/>
    <lineage>
        <taxon>Bacteria</taxon>
        <taxon>Pseudomonadati</taxon>
        <taxon>Bacteroidota</taxon>
        <taxon>Bacteroidia</taxon>
        <taxon>Bacteroidales</taxon>
        <taxon>Williamwhitmaniaceae</taxon>
        <taxon>Williamwhitmania</taxon>
    </lineage>
</organism>
<dbReference type="Proteomes" id="UP000199452">
    <property type="component" value="Unassembled WGS sequence"/>
</dbReference>
<keyword evidence="2" id="KW-1185">Reference proteome</keyword>
<proteinExistence type="predicted"/>
<reference evidence="1 2" key="1">
    <citation type="submission" date="2016-09" db="EMBL/GenBank/DDBJ databases">
        <authorList>
            <person name="Capua I."/>
            <person name="De Benedictis P."/>
            <person name="Joannis T."/>
            <person name="Lombin L.H."/>
            <person name="Cattoli G."/>
        </authorList>
    </citation>
    <scope>NUCLEOTIDE SEQUENCE [LARGE SCALE GENOMIC DNA]</scope>
    <source>
        <strain evidence="1 2">A7P-90m</strain>
    </source>
</reference>
<dbReference type="RefSeq" id="WP_092439691.1">
    <property type="nucleotide sequence ID" value="NZ_FMYP01000055.1"/>
</dbReference>